<dbReference type="InterPro" id="IPR006037">
    <property type="entry name" value="RCK_C"/>
</dbReference>
<dbReference type="InterPro" id="IPR003148">
    <property type="entry name" value="RCK_N"/>
</dbReference>
<proteinExistence type="predicted"/>
<gene>
    <name evidence="8" type="primary">trkA_2</name>
    <name evidence="7" type="ORF">CRM92_00750</name>
    <name evidence="8" type="ORF">NCTC10918_00463</name>
</gene>
<dbReference type="EMBL" id="PDEV01000001">
    <property type="protein sequence ID" value="PEN16607.1"/>
    <property type="molecule type" value="Genomic_DNA"/>
</dbReference>
<dbReference type="GO" id="GO:0015079">
    <property type="term" value="F:potassium ion transmembrane transporter activity"/>
    <property type="evidence" value="ECO:0007669"/>
    <property type="project" value="InterPro"/>
</dbReference>
<dbReference type="AlphaFoldDB" id="A0A2A8D745"/>
<dbReference type="InterPro" id="IPR036291">
    <property type="entry name" value="NAD(P)-bd_dom_sf"/>
</dbReference>
<reference evidence="8 10" key="2">
    <citation type="submission" date="2018-12" db="EMBL/GenBank/DDBJ databases">
        <authorList>
            <consortium name="Pathogen Informatics"/>
        </authorList>
    </citation>
    <scope>NUCLEOTIDE SEQUENCE [LARGE SCALE GENOMIC DNA]</scope>
    <source>
        <strain evidence="8 10">NCTC10918</strain>
    </source>
</reference>
<keyword evidence="9" id="KW-1185">Reference proteome</keyword>
<evidence type="ECO:0000313" key="7">
    <source>
        <dbReference type="EMBL" id="PEN16607.1"/>
    </source>
</evidence>
<accession>A0A2A8D745</accession>
<dbReference type="PROSITE" id="PS51201">
    <property type="entry name" value="RCK_N"/>
    <property type="match status" value="1"/>
</dbReference>
<keyword evidence="2" id="KW-0406">Ion transport</keyword>
<evidence type="ECO:0000313" key="8">
    <source>
        <dbReference type="EMBL" id="VEJ29217.1"/>
    </source>
</evidence>
<dbReference type="PROSITE" id="PS51202">
    <property type="entry name" value="RCK_C"/>
    <property type="match status" value="1"/>
</dbReference>
<sequence length="255" mass="28476">MPHFVIMGSGRVGVMLARTLEASGHTVAVIDQDERAFQPLRKGFSGQLVTGVGFDQETLKQAGISDAYAFAAVSSGDNSNIIAARVARETFKVKNVVARVYDPNRAEFFQRLGIPTVAAVRWSTDQVLRRLLPEQALKGDFREPSGRLMLTEIPLHEQWAGHALVDIERAAGVRIAYITRFGEGMLPRPDTAYQQGDTVHIMMRTDDINEVSRILSRSPRTDEDVEYSTDPRLDWFHAKPIDPAQHPGDRRRPKA</sequence>
<evidence type="ECO:0000256" key="2">
    <source>
        <dbReference type="ARBA" id="ARBA00022538"/>
    </source>
</evidence>
<dbReference type="Gene3D" id="3.40.50.720">
    <property type="entry name" value="NAD(P)-binding Rossmann-like Domain"/>
    <property type="match status" value="1"/>
</dbReference>
<protein>
    <recommendedName>
        <fullName evidence="1">Trk system potassium uptake protein TrkA</fullName>
    </recommendedName>
</protein>
<dbReference type="InterPro" id="IPR036721">
    <property type="entry name" value="RCK_C_sf"/>
</dbReference>
<evidence type="ECO:0000259" key="5">
    <source>
        <dbReference type="PROSITE" id="PS51201"/>
    </source>
</evidence>
<keyword evidence="2" id="KW-0633">Potassium transport</keyword>
<dbReference type="InterPro" id="IPR006036">
    <property type="entry name" value="K_uptake_TrkA"/>
</dbReference>
<reference evidence="7" key="1">
    <citation type="submission" date="2017-10" db="EMBL/GenBank/DDBJ databases">
        <title>Kefir isolates.</title>
        <authorList>
            <person name="Kim Y."/>
            <person name="Blasche S."/>
        </authorList>
    </citation>
    <scope>NUCLEOTIDE SEQUENCE [LARGE SCALE GENOMIC DNA]</scope>
    <source>
        <strain evidence="7">OG2-2</strain>
    </source>
</reference>
<dbReference type="Gene3D" id="3.30.70.1450">
    <property type="entry name" value="Regulator of K+ conductance, C-terminal domain"/>
    <property type="match status" value="1"/>
</dbReference>
<accession>A0A5F0MA50</accession>
<dbReference type="RefSeq" id="WP_048751600.1">
    <property type="nucleotide sequence ID" value="NZ_CAJPNU010000002.1"/>
</dbReference>
<dbReference type="EMBL" id="LR134521">
    <property type="protein sequence ID" value="VEJ29217.1"/>
    <property type="molecule type" value="Genomic_DNA"/>
</dbReference>
<organism evidence="7 9">
    <name type="scientific">Rothia dentocariosa</name>
    <dbReference type="NCBI Taxonomy" id="2047"/>
    <lineage>
        <taxon>Bacteria</taxon>
        <taxon>Bacillati</taxon>
        <taxon>Actinomycetota</taxon>
        <taxon>Actinomycetes</taxon>
        <taxon>Micrococcales</taxon>
        <taxon>Micrococcaceae</taxon>
        <taxon>Rothia</taxon>
    </lineage>
</organism>
<dbReference type="PANTHER" id="PTHR43833:SF8">
    <property type="entry name" value="TRK SYSTEM POTASSIUM UPTAKE PROTEIN TRKA"/>
    <property type="match status" value="1"/>
</dbReference>
<name>A0A2A8D745_9MICC</name>
<evidence type="ECO:0000259" key="6">
    <source>
        <dbReference type="PROSITE" id="PS51202"/>
    </source>
</evidence>
<dbReference type="PANTHER" id="PTHR43833">
    <property type="entry name" value="POTASSIUM CHANNEL PROTEIN 2-RELATED-RELATED"/>
    <property type="match status" value="1"/>
</dbReference>
<dbReference type="Pfam" id="PF02254">
    <property type="entry name" value="TrkA_N"/>
    <property type="match status" value="1"/>
</dbReference>
<dbReference type="Proteomes" id="UP000219947">
    <property type="component" value="Unassembled WGS sequence"/>
</dbReference>
<evidence type="ECO:0000256" key="3">
    <source>
        <dbReference type="ARBA" id="ARBA00022958"/>
    </source>
</evidence>
<dbReference type="PRINTS" id="PR00335">
    <property type="entry name" value="KUPTAKETRKA"/>
</dbReference>
<feature type="domain" description="RCK N-terminal" evidence="5">
    <location>
        <begin position="1"/>
        <end position="119"/>
    </location>
</feature>
<evidence type="ECO:0000256" key="1">
    <source>
        <dbReference type="ARBA" id="ARBA00017378"/>
    </source>
</evidence>
<keyword evidence="4" id="KW-0520">NAD</keyword>
<keyword evidence="3" id="KW-0630">Potassium</keyword>
<dbReference type="InterPro" id="IPR050721">
    <property type="entry name" value="Trk_Ktr_HKT_K-transport"/>
</dbReference>
<dbReference type="SUPFAM" id="SSF116726">
    <property type="entry name" value="TrkA C-terminal domain-like"/>
    <property type="match status" value="1"/>
</dbReference>
<dbReference type="STRING" id="762948.HMPREF0733_11772"/>
<feature type="domain" description="RCK C-terminal" evidence="6">
    <location>
        <begin position="136"/>
        <end position="217"/>
    </location>
</feature>
<evidence type="ECO:0000256" key="4">
    <source>
        <dbReference type="ARBA" id="ARBA00023027"/>
    </source>
</evidence>
<dbReference type="SUPFAM" id="SSF51735">
    <property type="entry name" value="NAD(P)-binding Rossmann-fold domains"/>
    <property type="match status" value="1"/>
</dbReference>
<evidence type="ECO:0000313" key="9">
    <source>
        <dbReference type="Proteomes" id="UP000219947"/>
    </source>
</evidence>
<dbReference type="Proteomes" id="UP000270988">
    <property type="component" value="Chromosome"/>
</dbReference>
<keyword evidence="2" id="KW-0813">Transport</keyword>
<dbReference type="Pfam" id="PF02080">
    <property type="entry name" value="TrkA_C"/>
    <property type="match status" value="1"/>
</dbReference>
<evidence type="ECO:0000313" key="10">
    <source>
        <dbReference type="Proteomes" id="UP000270988"/>
    </source>
</evidence>
<dbReference type="GO" id="GO:0005886">
    <property type="term" value="C:plasma membrane"/>
    <property type="evidence" value="ECO:0007669"/>
    <property type="project" value="InterPro"/>
</dbReference>